<dbReference type="EMBL" id="KZ826005">
    <property type="protein sequence ID" value="PYH89929.1"/>
    <property type="molecule type" value="Genomic_DNA"/>
</dbReference>
<evidence type="ECO:0008006" key="4">
    <source>
        <dbReference type="Google" id="ProtNLM"/>
    </source>
</evidence>
<dbReference type="PROSITE" id="PS51257">
    <property type="entry name" value="PROKAR_LIPOPROTEIN"/>
    <property type="match status" value="1"/>
</dbReference>
<feature type="transmembrane region" description="Helical" evidence="1">
    <location>
        <begin position="65"/>
        <end position="84"/>
    </location>
</feature>
<feature type="transmembrane region" description="Helical" evidence="1">
    <location>
        <begin position="21"/>
        <end position="41"/>
    </location>
</feature>
<keyword evidence="1" id="KW-0812">Transmembrane</keyword>
<accession>A0A319CYU9</accession>
<name>A0A319CYU9_9EURO</name>
<reference evidence="2 3" key="1">
    <citation type="submission" date="2018-02" db="EMBL/GenBank/DDBJ databases">
        <title>The genomes of Aspergillus section Nigri reveals drivers in fungal speciation.</title>
        <authorList>
            <consortium name="DOE Joint Genome Institute"/>
            <person name="Vesth T.C."/>
            <person name="Nybo J."/>
            <person name="Theobald S."/>
            <person name="Brandl J."/>
            <person name="Frisvad J.C."/>
            <person name="Nielsen K.F."/>
            <person name="Lyhne E.K."/>
            <person name="Kogle M.E."/>
            <person name="Kuo A."/>
            <person name="Riley R."/>
            <person name="Clum A."/>
            <person name="Nolan M."/>
            <person name="Lipzen A."/>
            <person name="Salamov A."/>
            <person name="Henrissat B."/>
            <person name="Wiebenga A."/>
            <person name="De vries R.P."/>
            <person name="Grigoriev I.V."/>
            <person name="Mortensen U.H."/>
            <person name="Andersen M.R."/>
            <person name="Baker S.E."/>
        </authorList>
    </citation>
    <scope>NUCLEOTIDE SEQUENCE [LARGE SCALE GENOMIC DNA]</scope>
    <source>
        <strain evidence="2 3">CBS 707.79</strain>
    </source>
</reference>
<keyword evidence="3" id="KW-1185">Reference proteome</keyword>
<sequence length="116" mass="13286">MPFTRFDCKFLRFERNETPPITQLFVSVSVSACPLMFNVVFDICSSEREGERVGEVWLVLASRVIFYRIMSYVSCLISVGWLVMVRRRGRNAVLCCACWLHLHLQLSAGSALEFDG</sequence>
<organism evidence="2 3">
    <name type="scientific">Aspergillus ellipticus CBS 707.79</name>
    <dbReference type="NCBI Taxonomy" id="1448320"/>
    <lineage>
        <taxon>Eukaryota</taxon>
        <taxon>Fungi</taxon>
        <taxon>Dikarya</taxon>
        <taxon>Ascomycota</taxon>
        <taxon>Pezizomycotina</taxon>
        <taxon>Eurotiomycetes</taxon>
        <taxon>Eurotiomycetidae</taxon>
        <taxon>Eurotiales</taxon>
        <taxon>Aspergillaceae</taxon>
        <taxon>Aspergillus</taxon>
        <taxon>Aspergillus subgen. Circumdati</taxon>
    </lineage>
</organism>
<keyword evidence="1" id="KW-1133">Transmembrane helix</keyword>
<dbReference type="AlphaFoldDB" id="A0A319CYU9"/>
<keyword evidence="1" id="KW-0472">Membrane</keyword>
<evidence type="ECO:0000313" key="3">
    <source>
        <dbReference type="Proteomes" id="UP000247810"/>
    </source>
</evidence>
<dbReference type="Proteomes" id="UP000247810">
    <property type="component" value="Unassembled WGS sequence"/>
</dbReference>
<protein>
    <recommendedName>
        <fullName evidence="4">Transmembrane protein</fullName>
    </recommendedName>
</protein>
<evidence type="ECO:0000313" key="2">
    <source>
        <dbReference type="EMBL" id="PYH89929.1"/>
    </source>
</evidence>
<evidence type="ECO:0000256" key="1">
    <source>
        <dbReference type="SAM" id="Phobius"/>
    </source>
</evidence>
<proteinExistence type="predicted"/>
<gene>
    <name evidence="2" type="ORF">BO71DRAFT_95029</name>
</gene>
<dbReference type="VEuPathDB" id="FungiDB:BO71DRAFT_95029"/>